<comment type="caution">
    <text evidence="1">The sequence shown here is derived from an EMBL/GenBank/DDBJ whole genome shotgun (WGS) entry which is preliminary data.</text>
</comment>
<dbReference type="EMBL" id="LMWV01000022">
    <property type="protein sequence ID" value="KUN63520.1"/>
    <property type="molecule type" value="Genomic_DNA"/>
</dbReference>
<reference evidence="1 2" key="1">
    <citation type="submission" date="2015-10" db="EMBL/GenBank/DDBJ databases">
        <title>Draft genome sequence of Streptomyces griseorubiginosus DSM 40469, type strain for the species Streptomyces griseorubiginosus.</title>
        <authorList>
            <person name="Ruckert C."/>
            <person name="Winkler A."/>
            <person name="Kalinowski J."/>
            <person name="Kampfer P."/>
            <person name="Glaeser S."/>
        </authorList>
    </citation>
    <scope>NUCLEOTIDE SEQUENCE [LARGE SCALE GENOMIC DNA]</scope>
    <source>
        <strain evidence="1 2">DSM 40469</strain>
    </source>
</reference>
<dbReference type="Proteomes" id="UP000054375">
    <property type="component" value="Unassembled WGS sequence"/>
</dbReference>
<proteinExistence type="predicted"/>
<sequence>MTSTALAAALADIDTVFNGFASPTETGCERCYGPEEIAYLRTPYTRVPADLVRRFVFESPGHFEDHPAVMRRLLPQTAHAMADGSLDGIGWAWHGLSRVDWRAWPPRQAGAVEAFVLAWWDDTLTNPEPPYPVHDVFETCAMILDDMTPLLDRFRDGPAVEAHLVSCAKDWLYHLITDGSPWLWWIQDDEGSAVAALRSWLAAHAPARLRACGEADLAVQAELLALPYDERWAHPYWTSPSDTN</sequence>
<accession>A0A101RXG3</accession>
<keyword evidence="2" id="KW-1185">Reference proteome</keyword>
<organism evidence="1 2">
    <name type="scientific">Streptomyces griseorubiginosus</name>
    <dbReference type="NCBI Taxonomy" id="67304"/>
    <lineage>
        <taxon>Bacteria</taxon>
        <taxon>Bacillati</taxon>
        <taxon>Actinomycetota</taxon>
        <taxon>Actinomycetes</taxon>
        <taxon>Kitasatosporales</taxon>
        <taxon>Streptomycetaceae</taxon>
        <taxon>Streptomyces</taxon>
    </lineage>
</organism>
<protein>
    <submittedName>
        <fullName evidence="1">Uncharacterized protein</fullName>
    </submittedName>
</protein>
<evidence type="ECO:0000313" key="2">
    <source>
        <dbReference type="Proteomes" id="UP000054375"/>
    </source>
</evidence>
<name>A0A101RXG3_9ACTN</name>
<dbReference type="AlphaFoldDB" id="A0A101RXG3"/>
<gene>
    <name evidence="1" type="ORF">AQJ54_27560</name>
</gene>
<dbReference type="RefSeq" id="WP_062241740.1">
    <property type="nucleotide sequence ID" value="NZ_JBIATL010000007.1"/>
</dbReference>
<evidence type="ECO:0000313" key="1">
    <source>
        <dbReference type="EMBL" id="KUN63520.1"/>
    </source>
</evidence>